<dbReference type="PANTHER" id="PTHR13070:SF0">
    <property type="entry name" value="TRNA-SPLICING ENDONUCLEASE SUBUNIT SEN34"/>
    <property type="match status" value="1"/>
</dbReference>
<gene>
    <name evidence="14" type="ORF">B9G98_04436</name>
</gene>
<name>A0A2T0FPA1_9ASCO</name>
<keyword evidence="15" id="KW-1185">Reference proteome</keyword>
<dbReference type="NCBIfam" id="TIGR00324">
    <property type="entry name" value="endA"/>
    <property type="match status" value="1"/>
</dbReference>
<comment type="catalytic activity">
    <reaction evidence="5">
        <text>pretRNA = a 3'-half-tRNA molecule with a 5'-OH end + a 5'-half-tRNA molecule with a 2',3'-cyclic phosphate end + an intron with a 2',3'-cyclic phosphate and a 5'-hydroxyl terminus.</text>
        <dbReference type="EC" id="4.6.1.16"/>
    </reaction>
</comment>
<sequence>MIDIAIIDGRGLVFDVKQIEELRSKHHICGILTGVLPQFPQQNVFMGLPLQLMPEDVWYLVDQDLARLVDSKRAHEEFYKDKEPEEEASSGMVRIASATKHGLSPHSHARMPNPEAYLMYKYLMAQGLYIMPGLRFGCQYMVYPGDPLRYHAHYNALGKSWREPFPVLDIVRSGRLATSVKKNWVIGAESPDGEYRVFSIEWAAFG</sequence>
<comment type="caution">
    <text evidence="14">The sequence shown here is derived from an EMBL/GenBank/DDBJ whole genome shotgun (WGS) entry which is preliminary data.</text>
</comment>
<dbReference type="EC" id="4.6.1.16" evidence="2"/>
<dbReference type="GO" id="GO:0005634">
    <property type="term" value="C:nucleus"/>
    <property type="evidence" value="ECO:0007669"/>
    <property type="project" value="UniProtKB-ARBA"/>
</dbReference>
<evidence type="ECO:0000256" key="9">
    <source>
        <dbReference type="ARBA" id="ARBA00070870"/>
    </source>
</evidence>
<organism evidence="14 15">
    <name type="scientific">Wickerhamiella sorbophila</name>
    <dbReference type="NCBI Taxonomy" id="45607"/>
    <lineage>
        <taxon>Eukaryota</taxon>
        <taxon>Fungi</taxon>
        <taxon>Dikarya</taxon>
        <taxon>Ascomycota</taxon>
        <taxon>Saccharomycotina</taxon>
        <taxon>Dipodascomycetes</taxon>
        <taxon>Dipodascales</taxon>
        <taxon>Trichomonascaceae</taxon>
        <taxon>Wickerhamiella</taxon>
    </lineage>
</organism>
<dbReference type="Pfam" id="PF26577">
    <property type="entry name" value="TSEN34_N"/>
    <property type="match status" value="1"/>
</dbReference>
<evidence type="ECO:0000256" key="10">
    <source>
        <dbReference type="ARBA" id="ARBA00075884"/>
    </source>
</evidence>
<evidence type="ECO:0000259" key="13">
    <source>
        <dbReference type="Pfam" id="PF26577"/>
    </source>
</evidence>
<keyword evidence="14" id="KW-0378">Hydrolase</keyword>
<dbReference type="Pfam" id="PF01974">
    <property type="entry name" value="tRNA_int_endo"/>
    <property type="match status" value="1"/>
</dbReference>
<dbReference type="EMBL" id="NDIQ01000022">
    <property type="protein sequence ID" value="PRT56816.1"/>
    <property type="molecule type" value="Genomic_DNA"/>
</dbReference>
<evidence type="ECO:0000256" key="5">
    <source>
        <dbReference type="ARBA" id="ARBA00034031"/>
    </source>
</evidence>
<evidence type="ECO:0000313" key="15">
    <source>
        <dbReference type="Proteomes" id="UP000238350"/>
    </source>
</evidence>
<keyword evidence="14" id="KW-0540">Nuclease</keyword>
<dbReference type="GeneID" id="36518184"/>
<evidence type="ECO:0000313" key="14">
    <source>
        <dbReference type="EMBL" id="PRT56816.1"/>
    </source>
</evidence>
<evidence type="ECO:0000256" key="2">
    <source>
        <dbReference type="ARBA" id="ARBA00012573"/>
    </source>
</evidence>
<dbReference type="GO" id="GO:0000213">
    <property type="term" value="F:tRNA-intron lyase activity"/>
    <property type="evidence" value="ECO:0007669"/>
    <property type="project" value="UniProtKB-EC"/>
</dbReference>
<evidence type="ECO:0000256" key="1">
    <source>
        <dbReference type="ARBA" id="ARBA00008078"/>
    </source>
</evidence>
<dbReference type="InterPro" id="IPR006677">
    <property type="entry name" value="tRNA_intron_Endonuc_cat-like"/>
</dbReference>
<dbReference type="GO" id="GO:0000379">
    <property type="term" value="P:tRNA-type intron splice site recognition and cleavage"/>
    <property type="evidence" value="ECO:0007669"/>
    <property type="project" value="TreeGrafter"/>
</dbReference>
<dbReference type="AlphaFoldDB" id="A0A2T0FPA1"/>
<evidence type="ECO:0000256" key="3">
    <source>
        <dbReference type="ARBA" id="ARBA00022694"/>
    </source>
</evidence>
<comment type="function">
    <text evidence="6">Constitutes one of the two catalytic subunit of the tRNA-splicing endonuclease complex, a complex responsible for identification and cleavage of the splice sites in pre-tRNA. It cleaves pre-tRNA at the 5'- and 3'-splice sites to release the intron. The products are an intron and two tRNA half-molecules bearing 2',3'-cyclic phosphate and 5'-OH termini. There are no conserved sequences at the splice sites, but the intron is invariably located at the same site in the gene, placing the splice sites an invariant distance from the constant structural features of the tRNA body. It probably carries the active site for 3'-splice site cleavage.</text>
</comment>
<dbReference type="GO" id="GO:0003676">
    <property type="term" value="F:nucleic acid binding"/>
    <property type="evidence" value="ECO:0007669"/>
    <property type="project" value="InterPro"/>
</dbReference>
<dbReference type="Proteomes" id="UP000238350">
    <property type="component" value="Unassembled WGS sequence"/>
</dbReference>
<dbReference type="InterPro" id="IPR011856">
    <property type="entry name" value="tRNA_endonuc-like_dom_sf"/>
</dbReference>
<evidence type="ECO:0000259" key="12">
    <source>
        <dbReference type="Pfam" id="PF01974"/>
    </source>
</evidence>
<keyword evidence="4" id="KW-0456">Lyase</keyword>
<dbReference type="InterPro" id="IPR036167">
    <property type="entry name" value="tRNA_intron_Endo_cat-like_sf"/>
</dbReference>
<comment type="similarity">
    <text evidence="1">Belongs to the tRNA-intron endonuclease family.</text>
</comment>
<dbReference type="FunFam" id="3.40.1350.10:FF:000008">
    <property type="entry name" value="tRNA-splicing endonuclease subunit Sen34"/>
    <property type="match status" value="1"/>
</dbReference>
<evidence type="ECO:0000256" key="8">
    <source>
        <dbReference type="ARBA" id="ARBA00070643"/>
    </source>
</evidence>
<evidence type="ECO:0000256" key="4">
    <source>
        <dbReference type="ARBA" id="ARBA00023239"/>
    </source>
</evidence>
<accession>A0A2T0FPA1</accession>
<keyword evidence="3" id="KW-0819">tRNA processing</keyword>
<feature type="domain" description="TSEN34 N-terminal" evidence="13">
    <location>
        <begin position="2"/>
        <end position="70"/>
    </location>
</feature>
<evidence type="ECO:0000256" key="6">
    <source>
        <dbReference type="ARBA" id="ARBA00059865"/>
    </source>
</evidence>
<dbReference type="Gene3D" id="3.40.1350.10">
    <property type="match status" value="1"/>
</dbReference>
<protein>
    <recommendedName>
        <fullName evidence="9">tRNA-splicing endonuclease subunit SEN34</fullName>
        <ecNumber evidence="2">4.6.1.16</ecNumber>
    </recommendedName>
    <alternativeName>
        <fullName evidence="10 11">tRNA-intron endonuclease SEN34</fullName>
    </alternativeName>
    <alternativeName>
        <fullName evidence="8">tRNA-splicing endonuclease subunit Sen34</fullName>
    </alternativeName>
</protein>
<dbReference type="InterPro" id="IPR006676">
    <property type="entry name" value="tRNA_splic"/>
</dbReference>
<evidence type="ECO:0000256" key="11">
    <source>
        <dbReference type="ARBA" id="ARBA00076724"/>
    </source>
</evidence>
<dbReference type="SUPFAM" id="SSF53032">
    <property type="entry name" value="tRNA-intron endonuclease catalytic domain-like"/>
    <property type="match status" value="1"/>
</dbReference>
<evidence type="ECO:0000256" key="7">
    <source>
        <dbReference type="ARBA" id="ARBA00062123"/>
    </source>
</evidence>
<dbReference type="CDD" id="cd22363">
    <property type="entry name" value="tRNA-intron_lyase_C"/>
    <property type="match status" value="1"/>
</dbReference>
<comment type="subunit">
    <text evidence="7">Heterotetramer composed of SEN2, SEN15, SEN34 and SEN54. Interacts directly with SEN15.</text>
</comment>
<dbReference type="STRING" id="45607.A0A2T0FPA1"/>
<feature type="domain" description="tRNA intron endonuclease catalytic" evidence="12">
    <location>
        <begin position="116"/>
        <end position="193"/>
    </location>
</feature>
<dbReference type="PANTHER" id="PTHR13070">
    <property type="entry name" value="TRNA-SPLICING ENDONUCLEASE SUBUNIT SEN34-RELATED"/>
    <property type="match status" value="1"/>
</dbReference>
<reference evidence="14 15" key="1">
    <citation type="submission" date="2017-04" db="EMBL/GenBank/DDBJ databases">
        <title>Genome sequencing of [Candida] sorbophila.</title>
        <authorList>
            <person name="Ahn J.O."/>
        </authorList>
    </citation>
    <scope>NUCLEOTIDE SEQUENCE [LARGE SCALE GENOMIC DNA]</scope>
    <source>
        <strain evidence="14 15">DS02</strain>
    </source>
</reference>
<dbReference type="InterPro" id="IPR059049">
    <property type="entry name" value="TSEN34_N"/>
</dbReference>
<proteinExistence type="inferred from homology"/>
<keyword evidence="14" id="KW-0255">Endonuclease</keyword>
<dbReference type="OrthoDB" id="48041at2759"/>
<dbReference type="RefSeq" id="XP_024666761.1">
    <property type="nucleotide sequence ID" value="XM_024810993.1"/>
</dbReference>